<dbReference type="CDD" id="cd00041">
    <property type="entry name" value="CUB"/>
    <property type="match status" value="2"/>
</dbReference>
<accession>A0AAV5UTJ1</accession>
<dbReference type="InterPro" id="IPR050976">
    <property type="entry name" value="Snaclec"/>
</dbReference>
<evidence type="ECO:0000313" key="6">
    <source>
        <dbReference type="EMBL" id="GMT09563.1"/>
    </source>
</evidence>
<dbReference type="Pfam" id="PF00431">
    <property type="entry name" value="CUB"/>
    <property type="match status" value="2"/>
</dbReference>
<keyword evidence="1 2" id="KW-1015">Disulfide bond</keyword>
<comment type="caution">
    <text evidence="2">Lacks conserved residue(s) required for the propagation of feature annotation.</text>
</comment>
<reference evidence="6" key="1">
    <citation type="submission" date="2023-10" db="EMBL/GenBank/DDBJ databases">
        <title>Genome assembly of Pristionchus species.</title>
        <authorList>
            <person name="Yoshida K."/>
            <person name="Sommer R.J."/>
        </authorList>
    </citation>
    <scope>NUCLEOTIDE SEQUENCE</scope>
    <source>
        <strain evidence="6">RS5133</strain>
    </source>
</reference>
<evidence type="ECO:0008006" key="8">
    <source>
        <dbReference type="Google" id="ProtNLM"/>
    </source>
</evidence>
<gene>
    <name evidence="6" type="ORF">PFISCL1PPCAC_860</name>
</gene>
<sequence>FSLPRLLIMLIAVIFALVGATSAVCPATYTQINGGDCFKLYTTQQTFDNAEAICVQDRGHLASVHSAQEQTALTAIMGATTPLIGMKCTDAVPSHCTWADGTAADYSNFPGGTPIIVYGSCVHLATTDQLWYSWNCASPIVGFLCRVPFNAPPVVACTGGYTAYNGGCAALKTTVRTQTDAEAVCALDGGHLASIHTDADNAFYQGLGTAAGLSNLFIGLAFNTAANSYKWVDATPYTYNKFANQFPNTVFGECVQMMLSTEFGTLGQWTNIPCSTPMAYVCWKASGETPVKAPAECPGIQFLYDQATIYSPNFPVSIPGSQSCEYVLATAVGTKASVSFPVFATDATSTLSLYYGLDETVARSTLSGTVNPDTVYESTTNVMKMVFKSSAAPTGAGWEANFVAVGGIDDGHTEPPFDPATGCPQQQYTADTYLYSPNWPEKYAPLADCLYYIHSPDERKMTIQFDYVDTEKNFDVVVVYDGPNNRSPILATVSGESNGVVQQFHSSGTSLTLEFFSDANNEGKGWIANVFNL</sequence>
<evidence type="ECO:0000256" key="1">
    <source>
        <dbReference type="ARBA" id="ARBA00023157"/>
    </source>
</evidence>
<feature type="chain" id="PRO_5043944032" description="CUB domain-containing protein" evidence="3">
    <location>
        <begin position="24"/>
        <end position="533"/>
    </location>
</feature>
<dbReference type="PANTHER" id="PTHR22991">
    <property type="entry name" value="PROTEIN CBG13490"/>
    <property type="match status" value="1"/>
</dbReference>
<protein>
    <recommendedName>
        <fullName evidence="8">CUB domain-containing protein</fullName>
    </recommendedName>
</protein>
<dbReference type="PANTHER" id="PTHR22991:SF41">
    <property type="entry name" value="CUB DOMAIN-CONTAINING PROTEIN-RELATED"/>
    <property type="match status" value="1"/>
</dbReference>
<dbReference type="InterPro" id="IPR035914">
    <property type="entry name" value="Sperma_CUB_dom_sf"/>
</dbReference>
<dbReference type="InterPro" id="IPR016187">
    <property type="entry name" value="CTDL_fold"/>
</dbReference>
<organism evidence="6 7">
    <name type="scientific">Pristionchus fissidentatus</name>
    <dbReference type="NCBI Taxonomy" id="1538716"/>
    <lineage>
        <taxon>Eukaryota</taxon>
        <taxon>Metazoa</taxon>
        <taxon>Ecdysozoa</taxon>
        <taxon>Nematoda</taxon>
        <taxon>Chromadorea</taxon>
        <taxon>Rhabditida</taxon>
        <taxon>Rhabditina</taxon>
        <taxon>Diplogasteromorpha</taxon>
        <taxon>Diplogasteroidea</taxon>
        <taxon>Neodiplogasteridae</taxon>
        <taxon>Pristionchus</taxon>
    </lineage>
</organism>
<feature type="signal peptide" evidence="3">
    <location>
        <begin position="1"/>
        <end position="23"/>
    </location>
</feature>
<evidence type="ECO:0000259" key="5">
    <source>
        <dbReference type="PROSITE" id="PS50041"/>
    </source>
</evidence>
<keyword evidence="7" id="KW-1185">Reference proteome</keyword>
<dbReference type="InterPro" id="IPR001304">
    <property type="entry name" value="C-type_lectin-like"/>
</dbReference>
<dbReference type="SMART" id="SM00034">
    <property type="entry name" value="CLECT"/>
    <property type="match status" value="2"/>
</dbReference>
<keyword evidence="3" id="KW-0732">Signal</keyword>
<dbReference type="SMART" id="SM00042">
    <property type="entry name" value="CUB"/>
    <property type="match status" value="2"/>
</dbReference>
<dbReference type="Proteomes" id="UP001432322">
    <property type="component" value="Unassembled WGS sequence"/>
</dbReference>
<feature type="domain" description="C-type lectin" evidence="5">
    <location>
        <begin position="164"/>
        <end position="283"/>
    </location>
</feature>
<dbReference type="PROSITE" id="PS01180">
    <property type="entry name" value="CUB"/>
    <property type="match status" value="2"/>
</dbReference>
<evidence type="ECO:0000259" key="4">
    <source>
        <dbReference type="PROSITE" id="PS01180"/>
    </source>
</evidence>
<feature type="domain" description="C-type lectin" evidence="5">
    <location>
        <begin position="33"/>
        <end position="136"/>
    </location>
</feature>
<evidence type="ECO:0000313" key="7">
    <source>
        <dbReference type="Proteomes" id="UP001432322"/>
    </source>
</evidence>
<dbReference type="CDD" id="cd00037">
    <property type="entry name" value="CLECT"/>
    <property type="match status" value="2"/>
</dbReference>
<feature type="domain" description="CUB" evidence="4">
    <location>
        <begin position="423"/>
        <end position="533"/>
    </location>
</feature>
<dbReference type="InterPro" id="IPR016186">
    <property type="entry name" value="C-type_lectin-like/link_sf"/>
</dbReference>
<evidence type="ECO:0000256" key="3">
    <source>
        <dbReference type="SAM" id="SignalP"/>
    </source>
</evidence>
<dbReference type="SUPFAM" id="SSF56436">
    <property type="entry name" value="C-type lectin-like"/>
    <property type="match status" value="2"/>
</dbReference>
<dbReference type="SUPFAM" id="SSF49854">
    <property type="entry name" value="Spermadhesin, CUB domain"/>
    <property type="match status" value="2"/>
</dbReference>
<evidence type="ECO:0000256" key="2">
    <source>
        <dbReference type="PROSITE-ProRule" id="PRU00059"/>
    </source>
</evidence>
<dbReference type="Gene3D" id="3.10.100.10">
    <property type="entry name" value="Mannose-Binding Protein A, subunit A"/>
    <property type="match status" value="2"/>
</dbReference>
<dbReference type="InterPro" id="IPR000859">
    <property type="entry name" value="CUB_dom"/>
</dbReference>
<feature type="disulfide bond" evidence="2">
    <location>
        <begin position="297"/>
        <end position="324"/>
    </location>
</feature>
<feature type="domain" description="CUB" evidence="4">
    <location>
        <begin position="297"/>
        <end position="405"/>
    </location>
</feature>
<dbReference type="PROSITE" id="PS50041">
    <property type="entry name" value="C_TYPE_LECTIN_2"/>
    <property type="match status" value="2"/>
</dbReference>
<dbReference type="AlphaFoldDB" id="A0AAV5UTJ1"/>
<dbReference type="Gene3D" id="2.60.120.290">
    <property type="entry name" value="Spermadhesin, CUB domain"/>
    <property type="match status" value="2"/>
</dbReference>
<name>A0AAV5UTJ1_9BILA</name>
<proteinExistence type="predicted"/>
<feature type="non-terminal residue" evidence="6">
    <location>
        <position position="1"/>
    </location>
</feature>
<dbReference type="Pfam" id="PF00059">
    <property type="entry name" value="Lectin_C"/>
    <property type="match status" value="2"/>
</dbReference>
<dbReference type="EMBL" id="BTSY01000001">
    <property type="protein sequence ID" value="GMT09563.1"/>
    <property type="molecule type" value="Genomic_DNA"/>
</dbReference>
<comment type="caution">
    <text evidence="6">The sequence shown here is derived from an EMBL/GenBank/DDBJ whole genome shotgun (WGS) entry which is preliminary data.</text>
</comment>